<proteinExistence type="predicted"/>
<evidence type="ECO:0000256" key="1">
    <source>
        <dbReference type="SAM" id="Phobius"/>
    </source>
</evidence>
<feature type="transmembrane region" description="Helical" evidence="1">
    <location>
        <begin position="12"/>
        <end position="30"/>
    </location>
</feature>
<keyword evidence="1" id="KW-1133">Transmembrane helix</keyword>
<protein>
    <submittedName>
        <fullName evidence="2">Uncharacterized protein</fullName>
    </submittedName>
</protein>
<keyword evidence="1" id="KW-0472">Membrane</keyword>
<reference evidence="2" key="1">
    <citation type="submission" date="2023-05" db="EMBL/GenBank/DDBJ databases">
        <authorList>
            <person name="Stuckert A."/>
        </authorList>
    </citation>
    <scope>NUCLEOTIDE SEQUENCE</scope>
</reference>
<organism evidence="2 3">
    <name type="scientific">Staurois parvus</name>
    <dbReference type="NCBI Taxonomy" id="386267"/>
    <lineage>
        <taxon>Eukaryota</taxon>
        <taxon>Metazoa</taxon>
        <taxon>Chordata</taxon>
        <taxon>Craniata</taxon>
        <taxon>Vertebrata</taxon>
        <taxon>Euteleostomi</taxon>
        <taxon>Amphibia</taxon>
        <taxon>Batrachia</taxon>
        <taxon>Anura</taxon>
        <taxon>Neobatrachia</taxon>
        <taxon>Ranoidea</taxon>
        <taxon>Ranidae</taxon>
        <taxon>Staurois</taxon>
    </lineage>
</organism>
<comment type="caution">
    <text evidence="2">The sequence shown here is derived from an EMBL/GenBank/DDBJ whole genome shotgun (WGS) entry which is preliminary data.</text>
</comment>
<keyword evidence="3" id="KW-1185">Reference proteome</keyword>
<keyword evidence="1" id="KW-0812">Transmembrane</keyword>
<name>A0ABN9CK17_9NEOB</name>
<evidence type="ECO:0000313" key="2">
    <source>
        <dbReference type="EMBL" id="CAI9560044.1"/>
    </source>
</evidence>
<gene>
    <name evidence="2" type="ORF">SPARVUS_LOCUS5177249</name>
</gene>
<dbReference type="Proteomes" id="UP001162483">
    <property type="component" value="Unassembled WGS sequence"/>
</dbReference>
<sequence>MTQNQQHACHDCWVCWISITLLHLLVNYLPCRNIISTKNSDLSG</sequence>
<accession>A0ABN9CK17</accession>
<dbReference type="EMBL" id="CATNWA010010529">
    <property type="protein sequence ID" value="CAI9560044.1"/>
    <property type="molecule type" value="Genomic_DNA"/>
</dbReference>
<evidence type="ECO:0000313" key="3">
    <source>
        <dbReference type="Proteomes" id="UP001162483"/>
    </source>
</evidence>